<organism evidence="1 2">
    <name type="scientific">Desulfovibrio intestinalis</name>
    <dbReference type="NCBI Taxonomy" id="58621"/>
    <lineage>
        <taxon>Bacteria</taxon>
        <taxon>Pseudomonadati</taxon>
        <taxon>Thermodesulfobacteriota</taxon>
        <taxon>Desulfovibrionia</taxon>
        <taxon>Desulfovibrionales</taxon>
        <taxon>Desulfovibrionaceae</taxon>
        <taxon>Desulfovibrio</taxon>
    </lineage>
</organism>
<name>A0A7W8FH42_9BACT</name>
<accession>A0A7W8FH42</accession>
<dbReference type="Proteomes" id="UP000539075">
    <property type="component" value="Unassembled WGS sequence"/>
</dbReference>
<keyword evidence="2" id="KW-1185">Reference proteome</keyword>
<gene>
    <name evidence="1" type="ORF">HNQ38_002692</name>
</gene>
<dbReference type="RefSeq" id="WP_183721848.1">
    <property type="nucleotide sequence ID" value="NZ_JACHGO010000009.1"/>
</dbReference>
<evidence type="ECO:0000313" key="2">
    <source>
        <dbReference type="Proteomes" id="UP000539075"/>
    </source>
</evidence>
<comment type="caution">
    <text evidence="1">The sequence shown here is derived from an EMBL/GenBank/DDBJ whole genome shotgun (WGS) entry which is preliminary data.</text>
</comment>
<dbReference type="EMBL" id="JACHGO010000009">
    <property type="protein sequence ID" value="MBB5144576.1"/>
    <property type="molecule type" value="Genomic_DNA"/>
</dbReference>
<dbReference type="AlphaFoldDB" id="A0A7W8FH42"/>
<evidence type="ECO:0000313" key="1">
    <source>
        <dbReference type="EMBL" id="MBB5144576.1"/>
    </source>
</evidence>
<protein>
    <submittedName>
        <fullName evidence="1">Uncharacterized protein</fullName>
    </submittedName>
</protein>
<proteinExistence type="predicted"/>
<sequence>MRPPVPLMPIADGWVKAGALPAPWAADAVREPTGRTEKGLFLYKASQGVYK</sequence>
<reference evidence="1 2" key="1">
    <citation type="submission" date="2020-08" db="EMBL/GenBank/DDBJ databases">
        <title>Genomic Encyclopedia of Type Strains, Phase IV (KMG-IV): sequencing the most valuable type-strain genomes for metagenomic binning, comparative biology and taxonomic classification.</title>
        <authorList>
            <person name="Goeker M."/>
        </authorList>
    </citation>
    <scope>NUCLEOTIDE SEQUENCE [LARGE SCALE GENOMIC DNA]</scope>
    <source>
        <strain evidence="1 2">DSM 11275</strain>
    </source>
</reference>